<keyword evidence="2" id="KW-1133">Transmembrane helix</keyword>
<dbReference type="GeneID" id="70579757"/>
<evidence type="ECO:0000256" key="1">
    <source>
        <dbReference type="SAM" id="Coils"/>
    </source>
</evidence>
<dbReference type="KEGG" id="fit:Fi14EGH31_13170"/>
<gene>
    <name evidence="3" type="ORF">Fi14EGH31_13170</name>
</gene>
<feature type="coiled-coil region" evidence="1">
    <location>
        <begin position="130"/>
        <end position="164"/>
    </location>
</feature>
<proteinExistence type="predicted"/>
<evidence type="ECO:0000313" key="3">
    <source>
        <dbReference type="EMBL" id="BCL57605.1"/>
    </source>
</evidence>
<dbReference type="RefSeq" id="WP_118721823.1">
    <property type="nucleotide sequence ID" value="NZ_AP024085.1"/>
</dbReference>
<accession>A0A7I8E4T4</accession>
<reference evidence="4" key="1">
    <citation type="submission" date="2020-09" db="EMBL/GenBank/DDBJ databases">
        <title>Complete genome sequencing of Faecalibacillus intestinalis strain 14EGH31.</title>
        <authorList>
            <person name="Sakamoto M."/>
            <person name="Murakami T."/>
            <person name="Mori H."/>
        </authorList>
    </citation>
    <scope>NUCLEOTIDE SEQUENCE [LARGE SCALE GENOMIC DNA]</scope>
    <source>
        <strain evidence="4">14EGH31</strain>
    </source>
</reference>
<feature type="transmembrane region" description="Helical" evidence="2">
    <location>
        <begin position="49"/>
        <end position="70"/>
    </location>
</feature>
<keyword evidence="1" id="KW-0175">Coiled coil</keyword>
<evidence type="ECO:0000313" key="4">
    <source>
        <dbReference type="Proteomes" id="UP000593842"/>
    </source>
</evidence>
<dbReference type="EMBL" id="AP024085">
    <property type="protein sequence ID" value="BCL57605.1"/>
    <property type="molecule type" value="Genomic_DNA"/>
</dbReference>
<keyword evidence="2" id="KW-0472">Membrane</keyword>
<protein>
    <submittedName>
        <fullName evidence="3">Uncharacterized protein</fullName>
    </submittedName>
</protein>
<keyword evidence="2" id="KW-0812">Transmembrane</keyword>
<feature type="transmembrane region" description="Helical" evidence="2">
    <location>
        <begin position="6"/>
        <end position="28"/>
    </location>
</feature>
<sequence>MNIIYWINKIISSIVIVILIIAFIKFITAYSKESSSSLKEYINKKLDTIFYFFYILFSVYGILNMITSLIEQYMNVSDNADIFNGFALLAFGITLFSIGGSIQQTRKSNEETIQFKNGINSKLDEISNKLESLNPSNEDLHNEIEKLKEQNQEIIGLLKEKNQTNVHIYVNEEDKNKKTRKNGEYKK</sequence>
<dbReference type="AlphaFoldDB" id="A0A7I8E4T4"/>
<dbReference type="Proteomes" id="UP000593842">
    <property type="component" value="Chromosome"/>
</dbReference>
<evidence type="ECO:0000256" key="2">
    <source>
        <dbReference type="SAM" id="Phobius"/>
    </source>
</evidence>
<name>A0A7I8E4T4_9FIRM</name>
<feature type="transmembrane region" description="Helical" evidence="2">
    <location>
        <begin position="82"/>
        <end position="102"/>
    </location>
</feature>
<organism evidence="3 4">
    <name type="scientific">Faecalibacillus intestinalis</name>
    <dbReference type="NCBI Taxonomy" id="1982626"/>
    <lineage>
        <taxon>Bacteria</taxon>
        <taxon>Bacillati</taxon>
        <taxon>Bacillota</taxon>
        <taxon>Erysipelotrichia</taxon>
        <taxon>Erysipelotrichales</taxon>
        <taxon>Coprobacillaceae</taxon>
        <taxon>Faecalibacillus</taxon>
    </lineage>
</organism>